<keyword evidence="3" id="KW-1185">Reference proteome</keyword>
<dbReference type="PATRIC" id="fig|362837.3.peg.657"/>
<dbReference type="InterPro" id="IPR054816">
    <property type="entry name" value="Lipoprotein_mollicutes-type_CS"/>
</dbReference>
<organism evidence="2 3">
    <name type="scientific">Spiroplasma cantharicola</name>
    <dbReference type="NCBI Taxonomy" id="362837"/>
    <lineage>
        <taxon>Bacteria</taxon>
        <taxon>Bacillati</taxon>
        <taxon>Mycoplasmatota</taxon>
        <taxon>Mollicutes</taxon>
        <taxon>Entomoplasmatales</taxon>
        <taxon>Spiroplasmataceae</taxon>
        <taxon>Spiroplasma</taxon>
    </lineage>
</organism>
<feature type="chain" id="PRO_5005796535" description="Lipoprotein" evidence="1">
    <location>
        <begin position="24"/>
        <end position="606"/>
    </location>
</feature>
<sequence>MKRLLSLLGAVTLVASSSATVVACGETDPGKDEIITAELIKKFEKDVNNIFAEHLEKNVYQNLINLPATEIDNQFLNKTTIEQYQGKSSEEIGEYRLNQLNLDIVRVLDIENLEKSLNELKFISEYKLILNDVNSLYKGIVFDWSTLKINSNNSQQMYLGNVTLDYTIEIQYKGKKEIETLNIDDTLKYTSTDNVALKNATDLFYRNIANDYFSSKEQDDIKQTNLKWKDIMGSKKPSDGYGKIDKELANYYDIDRKNNGFEKSIISFIKNKYFAELEALPLAFSEESIFKTEELNQTSLLASANKYKIANNEESIKYDYSNLNGQVMLKTIFRNNPETTNAKQALRNQYFVKKNKDIWNKDFNLLKEDFLKTLKGNFDEYKNSNEYKSSVAMGYINLKGLSINLGSNAYIHELPDFKIVVNYMIDLNESEDKALDDMSEFSVKTIKAFHETFGVDYDYGYVPEANSKDDILMALKRSDFTKKIKFNQASVGGSEFMSYQLSLTNELTNLESYRESMFDLANLSSDTMFSFSQRYSHGSHQYLITSKYFKNYDEQKGIYISYYNPSGDSSRFENNSFHWNFGYLNFYIDLDQILDGNFGKEFITFT</sequence>
<dbReference type="EMBL" id="CP012622">
    <property type="protein sequence ID" value="ALD66547.1"/>
    <property type="molecule type" value="Genomic_DNA"/>
</dbReference>
<gene>
    <name evidence="2" type="ORF">SCANT_v1c06410</name>
</gene>
<evidence type="ECO:0008006" key="4">
    <source>
        <dbReference type="Google" id="ProtNLM"/>
    </source>
</evidence>
<protein>
    <recommendedName>
        <fullName evidence="4">Lipoprotein</fullName>
    </recommendedName>
</protein>
<accession>A0A0M4JSK0</accession>
<dbReference type="RefSeq" id="WP_053946303.1">
    <property type="nucleotide sequence ID" value="NZ_CP012622.1"/>
</dbReference>
<dbReference type="AlphaFoldDB" id="A0A0M4JSK0"/>
<evidence type="ECO:0000313" key="3">
    <source>
        <dbReference type="Proteomes" id="UP000063919"/>
    </source>
</evidence>
<dbReference type="OrthoDB" id="387750at2"/>
<name>A0A0M4JSK0_9MOLU</name>
<dbReference type="PROSITE" id="PS51257">
    <property type="entry name" value="PROKAR_LIPOPROTEIN"/>
    <property type="match status" value="1"/>
</dbReference>
<dbReference type="KEGG" id="scj:SCANT_v1c06410"/>
<dbReference type="Proteomes" id="UP000063919">
    <property type="component" value="Chromosome"/>
</dbReference>
<keyword evidence="1" id="KW-0732">Signal</keyword>
<feature type="signal peptide" evidence="1">
    <location>
        <begin position="1"/>
        <end position="23"/>
    </location>
</feature>
<proteinExistence type="predicted"/>
<evidence type="ECO:0000313" key="2">
    <source>
        <dbReference type="EMBL" id="ALD66547.1"/>
    </source>
</evidence>
<evidence type="ECO:0000256" key="1">
    <source>
        <dbReference type="SAM" id="SignalP"/>
    </source>
</evidence>
<reference evidence="2 3" key="1">
    <citation type="journal article" date="2015" name="Genome Announc.">
        <title>Complete Genome Sequence of Spiroplasma cantharicola CC-1T (DSM 21588), a Bacterium Isolated from Soldier Beetle (Cantharis carolinus).</title>
        <authorList>
            <person name="Lo W.S."/>
            <person name="Liu P.Y."/>
            <person name="Kuo C.H."/>
        </authorList>
    </citation>
    <scope>NUCLEOTIDE SEQUENCE [LARGE SCALE GENOMIC DNA]</scope>
    <source>
        <strain evidence="2 3">CC-1</strain>
    </source>
</reference>
<dbReference type="NCBIfam" id="NF038029">
    <property type="entry name" value="LP_plasma"/>
    <property type="match status" value="1"/>
</dbReference>